<evidence type="ECO:0000313" key="2">
    <source>
        <dbReference type="EMBL" id="MRY12128.1"/>
    </source>
</evidence>
<dbReference type="GO" id="GO:0016747">
    <property type="term" value="F:acyltransferase activity, transferring groups other than amino-acyl groups"/>
    <property type="evidence" value="ECO:0007669"/>
    <property type="project" value="InterPro"/>
</dbReference>
<protein>
    <submittedName>
        <fullName evidence="2">GNAT family N-acetyltransferase</fullName>
    </submittedName>
</protein>
<comment type="caution">
    <text evidence="2">The sequence shown here is derived from an EMBL/GenBank/DDBJ whole genome shotgun (WGS) entry which is preliminary data.</text>
</comment>
<name>A0A6G1ZEC4_9BACT</name>
<dbReference type="SUPFAM" id="SSF55729">
    <property type="entry name" value="Acyl-CoA N-acyltransferases (Nat)"/>
    <property type="match status" value="1"/>
</dbReference>
<keyword evidence="2" id="KW-0808">Transferase</keyword>
<dbReference type="PROSITE" id="PS51186">
    <property type="entry name" value="GNAT"/>
    <property type="match status" value="1"/>
</dbReference>
<dbReference type="AlphaFoldDB" id="A0A6G1ZEC4"/>
<feature type="domain" description="N-acetyltransferase" evidence="1">
    <location>
        <begin position="1"/>
        <end position="90"/>
    </location>
</feature>
<dbReference type="CDD" id="cd04301">
    <property type="entry name" value="NAT_SF"/>
    <property type="match status" value="1"/>
</dbReference>
<proteinExistence type="predicted"/>
<accession>A0A6G1ZEC4</accession>
<dbReference type="Gene3D" id="3.40.630.30">
    <property type="match status" value="1"/>
</dbReference>
<reference evidence="2" key="1">
    <citation type="journal article" date="2019" name="Nat. Med.">
        <title>A library of human gut bacterial isolates paired with longitudinal multiomics data enables mechanistic microbiome research.</title>
        <authorList>
            <person name="Poyet M."/>
            <person name="Groussin M."/>
            <person name="Gibbons S.M."/>
            <person name="Avila-Pacheco J."/>
            <person name="Jiang X."/>
            <person name="Kearney S.M."/>
            <person name="Perrotta A.R."/>
            <person name="Berdy B."/>
            <person name="Zhao S."/>
            <person name="Lieberman T.D."/>
            <person name="Swanson P.K."/>
            <person name="Smith M."/>
            <person name="Roesemann S."/>
            <person name="Alexander J.E."/>
            <person name="Rich S.A."/>
            <person name="Livny J."/>
            <person name="Vlamakis H."/>
            <person name="Clish C."/>
            <person name="Bullock K."/>
            <person name="Deik A."/>
            <person name="Scott J."/>
            <person name="Pierce K.A."/>
            <person name="Xavier R.J."/>
            <person name="Alm E.J."/>
        </authorList>
    </citation>
    <scope>NUCLEOTIDE SEQUENCE</scope>
    <source>
        <strain evidence="2">BIOML-A4</strain>
    </source>
</reference>
<organism evidence="2">
    <name type="scientific">Parabacteroides goldsteinii</name>
    <dbReference type="NCBI Taxonomy" id="328812"/>
    <lineage>
        <taxon>Bacteria</taxon>
        <taxon>Pseudomonadati</taxon>
        <taxon>Bacteroidota</taxon>
        <taxon>Bacteroidia</taxon>
        <taxon>Bacteroidales</taxon>
        <taxon>Tannerellaceae</taxon>
        <taxon>Parabacteroides</taxon>
    </lineage>
</organism>
<sequence length="91" mass="10363">MTILVRGYVDSNDVCHVGKLVVHPGYQNQGIGKALMYEIEKYFPACRKLVVFTGEETPNTLHLYEKVGYHIVSKEKMGGLSMIFMEKVIIR</sequence>
<dbReference type="Pfam" id="PF13673">
    <property type="entry name" value="Acetyltransf_10"/>
    <property type="match status" value="1"/>
</dbReference>
<dbReference type="EMBL" id="WKLP01000015">
    <property type="protein sequence ID" value="MRY12128.1"/>
    <property type="molecule type" value="Genomic_DNA"/>
</dbReference>
<dbReference type="InterPro" id="IPR000182">
    <property type="entry name" value="GNAT_dom"/>
</dbReference>
<evidence type="ECO:0000259" key="1">
    <source>
        <dbReference type="PROSITE" id="PS51186"/>
    </source>
</evidence>
<dbReference type="InterPro" id="IPR016181">
    <property type="entry name" value="Acyl_CoA_acyltransferase"/>
</dbReference>
<gene>
    <name evidence="2" type="ORF">GKE01_11680</name>
</gene>